<name>A0ABW1EA64_9BACT</name>
<evidence type="ECO:0000256" key="4">
    <source>
        <dbReference type="SAM" id="SignalP"/>
    </source>
</evidence>
<evidence type="ECO:0000313" key="5">
    <source>
        <dbReference type="EMBL" id="MFC5861221.1"/>
    </source>
</evidence>
<dbReference type="InterPro" id="IPR024930">
    <property type="entry name" value="Skp_dom_sf"/>
</dbReference>
<evidence type="ECO:0000256" key="1">
    <source>
        <dbReference type="ARBA" id="ARBA00009091"/>
    </source>
</evidence>
<organism evidence="5 6">
    <name type="scientific">Acidicapsa dinghuensis</name>
    <dbReference type="NCBI Taxonomy" id="2218256"/>
    <lineage>
        <taxon>Bacteria</taxon>
        <taxon>Pseudomonadati</taxon>
        <taxon>Acidobacteriota</taxon>
        <taxon>Terriglobia</taxon>
        <taxon>Terriglobales</taxon>
        <taxon>Acidobacteriaceae</taxon>
        <taxon>Acidicapsa</taxon>
    </lineage>
</organism>
<dbReference type="PANTHER" id="PTHR35089:SF1">
    <property type="entry name" value="CHAPERONE PROTEIN SKP"/>
    <property type="match status" value="1"/>
</dbReference>
<dbReference type="EMBL" id="JBHSPH010000001">
    <property type="protein sequence ID" value="MFC5861221.1"/>
    <property type="molecule type" value="Genomic_DNA"/>
</dbReference>
<dbReference type="Pfam" id="PF03938">
    <property type="entry name" value="OmpH"/>
    <property type="match status" value="1"/>
</dbReference>
<dbReference type="RefSeq" id="WP_263334159.1">
    <property type="nucleotide sequence ID" value="NZ_JAGSYH010000002.1"/>
</dbReference>
<dbReference type="InterPro" id="IPR005632">
    <property type="entry name" value="Chaperone_Skp"/>
</dbReference>
<feature type="signal peptide" evidence="4">
    <location>
        <begin position="1"/>
        <end position="21"/>
    </location>
</feature>
<evidence type="ECO:0000256" key="3">
    <source>
        <dbReference type="SAM" id="MobiDB-lite"/>
    </source>
</evidence>
<proteinExistence type="inferred from homology"/>
<keyword evidence="6" id="KW-1185">Reference proteome</keyword>
<feature type="chain" id="PRO_5046596359" evidence="4">
    <location>
        <begin position="22"/>
        <end position="215"/>
    </location>
</feature>
<gene>
    <name evidence="5" type="ORF">ACFPT7_02830</name>
</gene>
<evidence type="ECO:0000256" key="2">
    <source>
        <dbReference type="ARBA" id="ARBA00022729"/>
    </source>
</evidence>
<reference evidence="6" key="1">
    <citation type="journal article" date="2019" name="Int. J. Syst. Evol. Microbiol.">
        <title>The Global Catalogue of Microorganisms (GCM) 10K type strain sequencing project: providing services to taxonomists for standard genome sequencing and annotation.</title>
        <authorList>
            <consortium name="The Broad Institute Genomics Platform"/>
            <consortium name="The Broad Institute Genome Sequencing Center for Infectious Disease"/>
            <person name="Wu L."/>
            <person name="Ma J."/>
        </authorList>
    </citation>
    <scope>NUCLEOTIDE SEQUENCE [LARGE SCALE GENOMIC DNA]</scope>
    <source>
        <strain evidence="6">JCM 4087</strain>
    </source>
</reference>
<dbReference type="Gene3D" id="3.30.910.20">
    <property type="entry name" value="Skp domain"/>
    <property type="match status" value="1"/>
</dbReference>
<evidence type="ECO:0000313" key="6">
    <source>
        <dbReference type="Proteomes" id="UP001596091"/>
    </source>
</evidence>
<protein>
    <submittedName>
        <fullName evidence="5">OmpH family outer membrane protein</fullName>
    </submittedName>
</protein>
<sequence length="215" mass="22776">MKRITALAALLASGLVLNAAAQTPAAPSTSSAAIPAKVAVIAFQVAVAQTNEGQRDYADITKKFEPKQTQLKQQNDAIDALKKELQTQGDKLSPAEQAAKTKDIDDKTKQLQRNFEDTRNDYQQAVGDMYNQLAGKVFEVVQSYAKENGYTLVLDGSQQQSPILWAAEATDITKPIIAAYNAKSGVPAPPAGAQSGLPAAPRPATRTPGSAAPKN</sequence>
<dbReference type="Proteomes" id="UP001596091">
    <property type="component" value="Unassembled WGS sequence"/>
</dbReference>
<dbReference type="PANTHER" id="PTHR35089">
    <property type="entry name" value="CHAPERONE PROTEIN SKP"/>
    <property type="match status" value="1"/>
</dbReference>
<keyword evidence="2 4" id="KW-0732">Signal</keyword>
<accession>A0ABW1EA64</accession>
<comment type="similarity">
    <text evidence="1">Belongs to the Skp family.</text>
</comment>
<feature type="region of interest" description="Disordered" evidence="3">
    <location>
        <begin position="183"/>
        <end position="215"/>
    </location>
</feature>
<dbReference type="SMART" id="SM00935">
    <property type="entry name" value="OmpH"/>
    <property type="match status" value="1"/>
</dbReference>
<dbReference type="SUPFAM" id="SSF111384">
    <property type="entry name" value="OmpH-like"/>
    <property type="match status" value="1"/>
</dbReference>
<comment type="caution">
    <text evidence="5">The sequence shown here is derived from an EMBL/GenBank/DDBJ whole genome shotgun (WGS) entry which is preliminary data.</text>
</comment>
<feature type="compositionally biased region" description="Low complexity" evidence="3">
    <location>
        <begin position="198"/>
        <end position="215"/>
    </location>
</feature>